<feature type="region of interest" description="Disordered" evidence="1">
    <location>
        <begin position="117"/>
        <end position="143"/>
    </location>
</feature>
<reference evidence="2 3" key="1">
    <citation type="journal article" date="2023" name="PLoS ONE">
        <title>Cytospora paraplurivora sp. nov. isolated from orchards with fruit tree decline syndrome in Ontario, Canada.</title>
        <authorList>
            <person name="Ilyukhin E."/>
            <person name="Nguyen H.D.T."/>
            <person name="Castle A.J."/>
            <person name="Ellouze W."/>
        </authorList>
    </citation>
    <scope>NUCLEOTIDE SEQUENCE [LARGE SCALE GENOMIC DNA]</scope>
    <source>
        <strain evidence="2 3">FDS-564</strain>
    </source>
</reference>
<dbReference type="EMBL" id="JAJSPL020000065">
    <property type="protein sequence ID" value="KAK7730007.1"/>
    <property type="molecule type" value="Genomic_DNA"/>
</dbReference>
<accession>A0AAN9YCF6</accession>
<organism evidence="2 3">
    <name type="scientific">Cytospora paraplurivora</name>
    <dbReference type="NCBI Taxonomy" id="2898453"/>
    <lineage>
        <taxon>Eukaryota</taxon>
        <taxon>Fungi</taxon>
        <taxon>Dikarya</taxon>
        <taxon>Ascomycota</taxon>
        <taxon>Pezizomycotina</taxon>
        <taxon>Sordariomycetes</taxon>
        <taxon>Sordariomycetidae</taxon>
        <taxon>Diaporthales</taxon>
        <taxon>Cytosporaceae</taxon>
        <taxon>Cytospora</taxon>
    </lineage>
</organism>
<name>A0AAN9YCF6_9PEZI</name>
<keyword evidence="3" id="KW-1185">Reference proteome</keyword>
<sequence length="161" mass="17267">MEGSSPLAAMYPPAGPSFGHPDVFRSKGHAAFKGEPRSSGALFRERIMPKGKDSYNVRSVNGSSPTASLAADLSQNFCIDNEARRVHILNPMFPTPRRALFTTTAIMGALERKGKGSYLTQVEVPSPSPVPSSNNDKEISLESPAPISRLSSVDILKPLAE</sequence>
<protein>
    <submittedName>
        <fullName evidence="2">M-phase inducer phosphatase</fullName>
    </submittedName>
</protein>
<dbReference type="Proteomes" id="UP001320245">
    <property type="component" value="Unassembled WGS sequence"/>
</dbReference>
<dbReference type="AlphaFoldDB" id="A0AAN9YCF6"/>
<comment type="caution">
    <text evidence="2">The sequence shown here is derived from an EMBL/GenBank/DDBJ whole genome shotgun (WGS) entry which is preliminary data.</text>
</comment>
<evidence type="ECO:0000313" key="2">
    <source>
        <dbReference type="EMBL" id="KAK7730007.1"/>
    </source>
</evidence>
<evidence type="ECO:0000313" key="3">
    <source>
        <dbReference type="Proteomes" id="UP001320245"/>
    </source>
</evidence>
<proteinExistence type="predicted"/>
<evidence type="ECO:0000256" key="1">
    <source>
        <dbReference type="SAM" id="MobiDB-lite"/>
    </source>
</evidence>
<gene>
    <name evidence="2" type="primary">MIH1_3</name>
    <name evidence="2" type="ORF">SLS53_009122</name>
</gene>